<organism evidence="2 3">
    <name type="scientific">Streptomyces malaysiensis subsp. samsunensis</name>
    <dbReference type="NCBI Taxonomy" id="459658"/>
    <lineage>
        <taxon>Bacteria</taxon>
        <taxon>Bacillati</taxon>
        <taxon>Actinomycetota</taxon>
        <taxon>Actinomycetes</taxon>
        <taxon>Kitasatosporales</taxon>
        <taxon>Streptomycetaceae</taxon>
        <taxon>Streptomyces</taxon>
        <taxon>Streptomyces violaceusniger group</taxon>
    </lineage>
</organism>
<reference evidence="2" key="1">
    <citation type="submission" date="2022-06" db="EMBL/GenBank/DDBJ databases">
        <title>WGS of actinobacteria.</title>
        <authorList>
            <person name="Thawai C."/>
        </authorList>
    </citation>
    <scope>NUCLEOTIDE SEQUENCE</scope>
    <source>
        <strain evidence="2">DSM 42010</strain>
    </source>
</reference>
<feature type="region of interest" description="Disordered" evidence="1">
    <location>
        <begin position="18"/>
        <end position="47"/>
    </location>
</feature>
<dbReference type="EMBL" id="JANIIC010000125">
    <property type="protein sequence ID" value="MCQ8836342.1"/>
    <property type="molecule type" value="Genomic_DNA"/>
</dbReference>
<keyword evidence="3" id="KW-1185">Reference proteome</keyword>
<feature type="compositionally biased region" description="Basic and acidic residues" evidence="1">
    <location>
        <begin position="35"/>
        <end position="47"/>
    </location>
</feature>
<proteinExistence type="predicted"/>
<dbReference type="RefSeq" id="WP_257636391.1">
    <property type="nucleotide sequence ID" value="NZ_JANIIC010000125.1"/>
</dbReference>
<evidence type="ECO:0000313" key="2">
    <source>
        <dbReference type="EMBL" id="MCQ8836342.1"/>
    </source>
</evidence>
<accession>A0A9X2M6H9</accession>
<feature type="region of interest" description="Disordered" evidence="1">
    <location>
        <begin position="66"/>
        <end position="90"/>
    </location>
</feature>
<evidence type="ECO:0000313" key="3">
    <source>
        <dbReference type="Proteomes" id="UP001142400"/>
    </source>
</evidence>
<sequence>MAQGEDLCILVAVAGRQQTKHRERVSHSQVAQSQQHDRTSFRAIDTHARGQDRVIAVEVRTTHSPLPIRTDGVFGKRKASRSSTVGHHDA</sequence>
<dbReference type="AlphaFoldDB" id="A0A9X2M6H9"/>
<gene>
    <name evidence="2" type="ORF">NQU54_46955</name>
</gene>
<dbReference type="Proteomes" id="UP001142400">
    <property type="component" value="Unassembled WGS sequence"/>
</dbReference>
<name>A0A9X2M6H9_STRMQ</name>
<evidence type="ECO:0000256" key="1">
    <source>
        <dbReference type="SAM" id="MobiDB-lite"/>
    </source>
</evidence>
<protein>
    <submittedName>
        <fullName evidence="2">Uncharacterized protein</fullName>
    </submittedName>
</protein>
<comment type="caution">
    <text evidence="2">The sequence shown here is derived from an EMBL/GenBank/DDBJ whole genome shotgun (WGS) entry which is preliminary data.</text>
</comment>
<feature type="compositionally biased region" description="Polar residues" evidence="1">
    <location>
        <begin position="81"/>
        <end position="90"/>
    </location>
</feature>